<feature type="region of interest" description="Disordered" evidence="1">
    <location>
        <begin position="135"/>
        <end position="154"/>
    </location>
</feature>
<dbReference type="Proteomes" id="UP000237271">
    <property type="component" value="Unassembled WGS sequence"/>
</dbReference>
<comment type="caution">
    <text evidence="2">The sequence shown here is derived from an EMBL/GenBank/DDBJ whole genome shotgun (WGS) entry which is preliminary data.</text>
</comment>
<dbReference type="EMBL" id="NCKW01008632">
    <property type="protein sequence ID" value="POM67824.1"/>
    <property type="molecule type" value="Genomic_DNA"/>
</dbReference>
<sequence>MVEALSDTSGNLNLAPSALTSASLVDLPESIRKDVLRQKEEEIANFFPTVDIREFINVAESSPNMTVSVKMCYLSSERLRKDNGTRVTFIDTVIHGVFESTADALHELTLAKRKSYIAQITVWYAKSKRGTSGKPFAFFRPNRKTPPTMTPMKNGKTIAKQCASSQSTACSEESDEDNIAMEGEAKEDESTVAEGMQR</sequence>
<evidence type="ECO:0000313" key="2">
    <source>
        <dbReference type="EMBL" id="POM67824.1"/>
    </source>
</evidence>
<keyword evidence="3" id="KW-1185">Reference proteome</keyword>
<protein>
    <submittedName>
        <fullName evidence="2">Uncharacterized protein</fullName>
    </submittedName>
</protein>
<name>A0A2P4XQL0_9STRA</name>
<proteinExistence type="predicted"/>
<accession>A0A2P4XQL0</accession>
<organism evidence="2 3">
    <name type="scientific">Phytophthora palmivora</name>
    <dbReference type="NCBI Taxonomy" id="4796"/>
    <lineage>
        <taxon>Eukaryota</taxon>
        <taxon>Sar</taxon>
        <taxon>Stramenopiles</taxon>
        <taxon>Oomycota</taxon>
        <taxon>Peronosporomycetes</taxon>
        <taxon>Peronosporales</taxon>
        <taxon>Peronosporaceae</taxon>
        <taxon>Phytophthora</taxon>
    </lineage>
</organism>
<feature type="compositionally biased region" description="Acidic residues" evidence="1">
    <location>
        <begin position="172"/>
        <end position="191"/>
    </location>
</feature>
<evidence type="ECO:0000313" key="3">
    <source>
        <dbReference type="Proteomes" id="UP000237271"/>
    </source>
</evidence>
<evidence type="ECO:0000256" key="1">
    <source>
        <dbReference type="SAM" id="MobiDB-lite"/>
    </source>
</evidence>
<dbReference type="AlphaFoldDB" id="A0A2P4XQL0"/>
<feature type="compositionally biased region" description="Polar residues" evidence="1">
    <location>
        <begin position="162"/>
        <end position="171"/>
    </location>
</feature>
<feature type="region of interest" description="Disordered" evidence="1">
    <location>
        <begin position="161"/>
        <end position="198"/>
    </location>
</feature>
<reference evidence="2 3" key="1">
    <citation type="journal article" date="2017" name="Genome Biol. Evol.">
        <title>Phytophthora megakarya and P. palmivora, closely related causal agents of cacao black pod rot, underwent increases in genome sizes and gene numbers by different mechanisms.</title>
        <authorList>
            <person name="Ali S.S."/>
            <person name="Shao J."/>
            <person name="Lary D.J."/>
            <person name="Kronmiller B."/>
            <person name="Shen D."/>
            <person name="Strem M.D."/>
            <person name="Amoako-Attah I."/>
            <person name="Akrofi A.Y."/>
            <person name="Begoude B.A."/>
            <person name="Ten Hoopen G.M."/>
            <person name="Coulibaly K."/>
            <person name="Kebe B.I."/>
            <person name="Melnick R.L."/>
            <person name="Guiltinan M.J."/>
            <person name="Tyler B.M."/>
            <person name="Meinhardt L.W."/>
            <person name="Bailey B.A."/>
        </authorList>
    </citation>
    <scope>NUCLEOTIDE SEQUENCE [LARGE SCALE GENOMIC DNA]</scope>
    <source>
        <strain evidence="3">sbr112.9</strain>
    </source>
</reference>
<dbReference type="OrthoDB" id="113997at2759"/>
<gene>
    <name evidence="2" type="ORF">PHPALM_16103</name>
</gene>